<dbReference type="GO" id="GO:0015035">
    <property type="term" value="F:protein-disulfide reductase activity"/>
    <property type="evidence" value="ECO:0007669"/>
    <property type="project" value="UniProtKB-UniRule"/>
</dbReference>
<protein>
    <recommendedName>
        <fullName evidence="2 7">Thioredoxin</fullName>
    </recommendedName>
</protein>
<dbReference type="InterPro" id="IPR013766">
    <property type="entry name" value="Thioredoxin_domain"/>
</dbReference>
<gene>
    <name evidence="12" type="primary">trxA</name>
    <name evidence="12" type="ORF">I0Q91_10070</name>
</gene>
<proteinExistence type="inferred from homology"/>
<dbReference type="GO" id="GO:0005829">
    <property type="term" value="C:cytosol"/>
    <property type="evidence" value="ECO:0007669"/>
    <property type="project" value="TreeGrafter"/>
</dbReference>
<evidence type="ECO:0000256" key="4">
    <source>
        <dbReference type="ARBA" id="ARBA00022982"/>
    </source>
</evidence>
<accession>A0A931FAY1</accession>
<evidence type="ECO:0000259" key="11">
    <source>
        <dbReference type="PROSITE" id="PS51352"/>
    </source>
</evidence>
<evidence type="ECO:0000256" key="5">
    <source>
        <dbReference type="ARBA" id="ARBA00023157"/>
    </source>
</evidence>
<dbReference type="PRINTS" id="PR00421">
    <property type="entry name" value="THIOREDOXIN"/>
</dbReference>
<dbReference type="Pfam" id="PF00085">
    <property type="entry name" value="Thioredoxin"/>
    <property type="match status" value="1"/>
</dbReference>
<keyword evidence="3" id="KW-0813">Transport</keyword>
<evidence type="ECO:0000256" key="1">
    <source>
        <dbReference type="ARBA" id="ARBA00008987"/>
    </source>
</evidence>
<dbReference type="PROSITE" id="PS51352">
    <property type="entry name" value="THIOREDOXIN_2"/>
    <property type="match status" value="1"/>
</dbReference>
<evidence type="ECO:0000256" key="6">
    <source>
        <dbReference type="ARBA" id="ARBA00023284"/>
    </source>
</evidence>
<dbReference type="CDD" id="cd02947">
    <property type="entry name" value="TRX_family"/>
    <property type="match status" value="1"/>
</dbReference>
<dbReference type="NCBIfam" id="TIGR01068">
    <property type="entry name" value="thioredoxin"/>
    <property type="match status" value="1"/>
</dbReference>
<dbReference type="FunFam" id="3.40.30.10:FF:000001">
    <property type="entry name" value="Thioredoxin"/>
    <property type="match status" value="1"/>
</dbReference>
<dbReference type="GO" id="GO:0045454">
    <property type="term" value="P:cell redox homeostasis"/>
    <property type="evidence" value="ECO:0007669"/>
    <property type="project" value="TreeGrafter"/>
</dbReference>
<dbReference type="PANTHER" id="PTHR45663:SF11">
    <property type="entry name" value="GEO12009P1"/>
    <property type="match status" value="1"/>
</dbReference>
<feature type="site" description="Deprotonates C-terminal active site Cys" evidence="9">
    <location>
        <position position="26"/>
    </location>
</feature>
<organism evidence="12 13">
    <name type="scientific">Halonatronomonas betaini</name>
    <dbReference type="NCBI Taxonomy" id="2778430"/>
    <lineage>
        <taxon>Bacteria</taxon>
        <taxon>Bacillati</taxon>
        <taxon>Bacillota</taxon>
        <taxon>Clostridia</taxon>
        <taxon>Halanaerobiales</taxon>
        <taxon>Halarsenatibacteraceae</taxon>
        <taxon>Halonatronomonas</taxon>
    </lineage>
</organism>
<evidence type="ECO:0000313" key="12">
    <source>
        <dbReference type="EMBL" id="MBF8437427.1"/>
    </source>
</evidence>
<comment type="caution">
    <text evidence="12">The sequence shown here is derived from an EMBL/GenBank/DDBJ whole genome shotgun (WGS) entry which is preliminary data.</text>
</comment>
<dbReference type="AlphaFoldDB" id="A0A931FAY1"/>
<keyword evidence="5 10" id="KW-1015">Disulfide bond</keyword>
<dbReference type="PROSITE" id="PS00194">
    <property type="entry name" value="THIOREDOXIN_1"/>
    <property type="match status" value="1"/>
</dbReference>
<dbReference type="SUPFAM" id="SSF52833">
    <property type="entry name" value="Thioredoxin-like"/>
    <property type="match status" value="1"/>
</dbReference>
<dbReference type="InterPro" id="IPR017937">
    <property type="entry name" value="Thioredoxin_CS"/>
</dbReference>
<name>A0A931FAY1_9FIRM</name>
<dbReference type="Proteomes" id="UP000621436">
    <property type="component" value="Unassembled WGS sequence"/>
</dbReference>
<evidence type="ECO:0000256" key="7">
    <source>
        <dbReference type="NCBIfam" id="TIGR01068"/>
    </source>
</evidence>
<keyword evidence="13" id="KW-1185">Reference proteome</keyword>
<feature type="site" description="Contributes to redox potential value" evidence="9">
    <location>
        <position position="34"/>
    </location>
</feature>
<feature type="site" description="Contributes to redox potential value" evidence="9">
    <location>
        <position position="33"/>
    </location>
</feature>
<dbReference type="InterPro" id="IPR005746">
    <property type="entry name" value="Thioredoxin"/>
</dbReference>
<comment type="similarity">
    <text evidence="1 8">Belongs to the thioredoxin family.</text>
</comment>
<keyword evidence="6 10" id="KW-0676">Redox-active center</keyword>
<evidence type="ECO:0000256" key="3">
    <source>
        <dbReference type="ARBA" id="ARBA00022448"/>
    </source>
</evidence>
<dbReference type="PIRSF" id="PIRSF000077">
    <property type="entry name" value="Thioredoxin"/>
    <property type="match status" value="1"/>
</dbReference>
<dbReference type="Gene3D" id="3.40.30.10">
    <property type="entry name" value="Glutaredoxin"/>
    <property type="match status" value="1"/>
</dbReference>
<evidence type="ECO:0000256" key="8">
    <source>
        <dbReference type="PIRNR" id="PIRNR000077"/>
    </source>
</evidence>
<feature type="active site" description="Nucleophile" evidence="9">
    <location>
        <position position="35"/>
    </location>
</feature>
<sequence>MAEPIKVTDDTFSDEVKNSDKPVLVDFWASWCGPCKMVAPVIEDIAENYEDQIKVCKLNVDENQQTAAEFEVMSIPTMIVFEDGQIKDKLVGYMPKGRLVKKLGLE</sequence>
<feature type="active site" description="Nucleophile" evidence="9">
    <location>
        <position position="32"/>
    </location>
</feature>
<dbReference type="InterPro" id="IPR036249">
    <property type="entry name" value="Thioredoxin-like_sf"/>
</dbReference>
<dbReference type="PANTHER" id="PTHR45663">
    <property type="entry name" value="GEO12009P1"/>
    <property type="match status" value="1"/>
</dbReference>
<reference evidence="12" key="1">
    <citation type="submission" date="2020-11" db="EMBL/GenBank/DDBJ databases">
        <title>Halonatronomonas betainensis gen. nov., sp. nov. a novel haloalkaliphilic representative of the family Halanaerobiacae capable of betaine degradation.</title>
        <authorList>
            <person name="Boltyanskaya Y."/>
            <person name="Kevbrin V."/>
            <person name="Detkova E."/>
            <person name="Grouzdev D.S."/>
            <person name="Koziaeva V."/>
            <person name="Zhilina T."/>
        </authorList>
    </citation>
    <scope>NUCLEOTIDE SEQUENCE</scope>
    <source>
        <strain evidence="12">Z-7014</strain>
    </source>
</reference>
<evidence type="ECO:0000256" key="2">
    <source>
        <dbReference type="ARBA" id="ARBA00020570"/>
    </source>
</evidence>
<feature type="domain" description="Thioredoxin" evidence="11">
    <location>
        <begin position="1"/>
        <end position="106"/>
    </location>
</feature>
<keyword evidence="4" id="KW-0249">Electron transport</keyword>
<dbReference type="EMBL" id="JADPIE010000005">
    <property type="protein sequence ID" value="MBF8437427.1"/>
    <property type="molecule type" value="Genomic_DNA"/>
</dbReference>
<evidence type="ECO:0000256" key="10">
    <source>
        <dbReference type="PIRSR" id="PIRSR000077-4"/>
    </source>
</evidence>
<dbReference type="RefSeq" id="WP_270454406.1">
    <property type="nucleotide sequence ID" value="NZ_JADPIE010000005.1"/>
</dbReference>
<evidence type="ECO:0000256" key="9">
    <source>
        <dbReference type="PIRSR" id="PIRSR000077-1"/>
    </source>
</evidence>
<feature type="disulfide bond" description="Redox-active" evidence="10">
    <location>
        <begin position="32"/>
        <end position="35"/>
    </location>
</feature>
<evidence type="ECO:0000313" key="13">
    <source>
        <dbReference type="Proteomes" id="UP000621436"/>
    </source>
</evidence>